<dbReference type="EMBL" id="ML003050">
    <property type="protein sequence ID" value="RKP34839.1"/>
    <property type="molecule type" value="Genomic_DNA"/>
</dbReference>
<keyword evidence="1" id="KW-0732">Signal</keyword>
<feature type="signal peptide" evidence="1">
    <location>
        <begin position="1"/>
        <end position="26"/>
    </location>
</feature>
<evidence type="ECO:0000313" key="3">
    <source>
        <dbReference type="Proteomes" id="UP000268162"/>
    </source>
</evidence>
<feature type="chain" id="PRO_5020798431" evidence="1">
    <location>
        <begin position="27"/>
        <end position="206"/>
    </location>
</feature>
<organism evidence="2 3">
    <name type="scientific">Dimargaris cristalligena</name>
    <dbReference type="NCBI Taxonomy" id="215637"/>
    <lineage>
        <taxon>Eukaryota</taxon>
        <taxon>Fungi</taxon>
        <taxon>Fungi incertae sedis</taxon>
        <taxon>Zoopagomycota</taxon>
        <taxon>Kickxellomycotina</taxon>
        <taxon>Dimargaritomycetes</taxon>
        <taxon>Dimargaritales</taxon>
        <taxon>Dimargaritaceae</taxon>
        <taxon>Dimargaris</taxon>
    </lineage>
</organism>
<name>A0A4V1J4A1_9FUNG</name>
<gene>
    <name evidence="2" type="ORF">BJ085DRAFT_34587</name>
</gene>
<evidence type="ECO:0000256" key="1">
    <source>
        <dbReference type="SAM" id="SignalP"/>
    </source>
</evidence>
<sequence>MRFSTAIALFGLAVIASSVIAGPADAENGMASLEDDDMENVGLLEGPLIGKRDFQQTKEKSGMIGLPIIFGAKGQKTWLQRPGQVKAFYLHRYRYFYTPYPTELSSTTLRYRYTMRFSTTLALVALAAFVSHANAAPSPATGAEAEAQMDDGEPGVIDFGDSDGLFKRDFQQTKEKWGWFGIPIVFHFGSKRTWLDSNSGYDHHYY</sequence>
<dbReference type="Proteomes" id="UP000268162">
    <property type="component" value="Unassembled WGS sequence"/>
</dbReference>
<reference evidence="3" key="1">
    <citation type="journal article" date="2018" name="Nat. Microbiol.">
        <title>Leveraging single-cell genomics to expand the fungal tree of life.</title>
        <authorList>
            <person name="Ahrendt S.R."/>
            <person name="Quandt C.A."/>
            <person name="Ciobanu D."/>
            <person name="Clum A."/>
            <person name="Salamov A."/>
            <person name="Andreopoulos B."/>
            <person name="Cheng J.F."/>
            <person name="Woyke T."/>
            <person name="Pelin A."/>
            <person name="Henrissat B."/>
            <person name="Reynolds N.K."/>
            <person name="Benny G.L."/>
            <person name="Smith M.E."/>
            <person name="James T.Y."/>
            <person name="Grigoriev I.V."/>
        </authorList>
    </citation>
    <scope>NUCLEOTIDE SEQUENCE [LARGE SCALE GENOMIC DNA]</scope>
    <source>
        <strain evidence="3">RSA 468</strain>
    </source>
</reference>
<proteinExistence type="predicted"/>
<keyword evidence="3" id="KW-1185">Reference proteome</keyword>
<evidence type="ECO:0000313" key="2">
    <source>
        <dbReference type="EMBL" id="RKP34839.1"/>
    </source>
</evidence>
<protein>
    <submittedName>
        <fullName evidence="2">Uncharacterized protein</fullName>
    </submittedName>
</protein>
<accession>A0A4V1J4A1</accession>
<dbReference type="AlphaFoldDB" id="A0A4V1J4A1"/>